<dbReference type="AlphaFoldDB" id="A0A239F5H8"/>
<feature type="signal peptide" evidence="2">
    <location>
        <begin position="1"/>
        <end position="28"/>
    </location>
</feature>
<keyword evidence="1" id="KW-1133">Transmembrane helix</keyword>
<name>A0A239F5H8_9BURK</name>
<dbReference type="InterPro" id="IPR016924">
    <property type="entry name" value="UCP029543"/>
</dbReference>
<dbReference type="EMBL" id="FZOT01000003">
    <property type="protein sequence ID" value="SNS52156.1"/>
    <property type="molecule type" value="Genomic_DNA"/>
</dbReference>
<proteinExistence type="predicted"/>
<evidence type="ECO:0000313" key="3">
    <source>
        <dbReference type="EMBL" id="SNS52156.1"/>
    </source>
</evidence>
<evidence type="ECO:0000313" key="4">
    <source>
        <dbReference type="Proteomes" id="UP000198284"/>
    </source>
</evidence>
<organism evidence="3 4">
    <name type="scientific">Noviherbaspirillum humi</name>
    <dbReference type="NCBI Taxonomy" id="1688639"/>
    <lineage>
        <taxon>Bacteria</taxon>
        <taxon>Pseudomonadati</taxon>
        <taxon>Pseudomonadota</taxon>
        <taxon>Betaproteobacteria</taxon>
        <taxon>Burkholderiales</taxon>
        <taxon>Oxalobacteraceae</taxon>
        <taxon>Noviherbaspirillum</taxon>
    </lineage>
</organism>
<feature type="chain" id="PRO_5012241077" description="PA2779 family protein" evidence="2">
    <location>
        <begin position="29"/>
        <end position="131"/>
    </location>
</feature>
<dbReference type="NCBIfam" id="NF033919">
    <property type="entry name" value="PA2779_fam"/>
    <property type="match status" value="1"/>
</dbReference>
<dbReference type="Pfam" id="PF20332">
    <property type="entry name" value="DUF6627"/>
    <property type="match status" value="1"/>
</dbReference>
<evidence type="ECO:0000256" key="2">
    <source>
        <dbReference type="SAM" id="SignalP"/>
    </source>
</evidence>
<evidence type="ECO:0000256" key="1">
    <source>
        <dbReference type="SAM" id="Phobius"/>
    </source>
</evidence>
<feature type="transmembrane region" description="Helical" evidence="1">
    <location>
        <begin position="100"/>
        <end position="123"/>
    </location>
</feature>
<keyword evidence="4" id="KW-1185">Reference proteome</keyword>
<keyword evidence="1" id="KW-0472">Membrane</keyword>
<evidence type="ECO:0008006" key="5">
    <source>
        <dbReference type="Google" id="ProtNLM"/>
    </source>
</evidence>
<dbReference type="OrthoDB" id="7651521at2"/>
<keyword evidence="2" id="KW-0732">Signal</keyword>
<dbReference type="RefSeq" id="WP_089398691.1">
    <property type="nucleotide sequence ID" value="NZ_FZOT01000003.1"/>
</dbReference>
<gene>
    <name evidence="3" type="ORF">SAMN06265795_103194</name>
</gene>
<keyword evidence="1" id="KW-0812">Transmembrane</keyword>
<dbReference type="PIRSF" id="PIRSF029543">
    <property type="entry name" value="UCP029543"/>
    <property type="match status" value="1"/>
</dbReference>
<dbReference type="InterPro" id="IPR046735">
    <property type="entry name" value="PA2779-like"/>
</dbReference>
<accession>A0A239F5H8</accession>
<sequence>MKRTLRTALVYLAISTSTFVGFTQSVQAAMIGTEQIQAAASAQQNREKIAAAMNRPEVMAQLESMGVNRADAEARVAALTDAEAAQLAGQIDSLPAGGDVLGALVLIFVVLLVTDILGLTKVFPFTRSVRR</sequence>
<dbReference type="Proteomes" id="UP000198284">
    <property type="component" value="Unassembled WGS sequence"/>
</dbReference>
<reference evidence="3 4" key="1">
    <citation type="submission" date="2017-06" db="EMBL/GenBank/DDBJ databases">
        <authorList>
            <person name="Kim H.J."/>
            <person name="Triplett B.A."/>
        </authorList>
    </citation>
    <scope>NUCLEOTIDE SEQUENCE [LARGE SCALE GENOMIC DNA]</scope>
    <source>
        <strain evidence="3 4">U15</strain>
    </source>
</reference>
<protein>
    <recommendedName>
        <fullName evidence="5">PA2779 family protein</fullName>
    </recommendedName>
</protein>